<evidence type="ECO:0000313" key="1">
    <source>
        <dbReference type="EMBL" id="GFY73135.1"/>
    </source>
</evidence>
<comment type="caution">
    <text evidence="1">The sequence shown here is derived from an EMBL/GenBank/DDBJ whole genome shotgun (WGS) entry which is preliminary data.</text>
</comment>
<dbReference type="EMBL" id="BMAV01019864">
    <property type="protein sequence ID" value="GFY73135.1"/>
    <property type="molecule type" value="Genomic_DNA"/>
</dbReference>
<dbReference type="AlphaFoldDB" id="A0A8X6YHN8"/>
<evidence type="ECO:0000313" key="2">
    <source>
        <dbReference type="Proteomes" id="UP000886998"/>
    </source>
</evidence>
<proteinExistence type="predicted"/>
<accession>A0A8X6YHN8</accession>
<reference evidence="1" key="1">
    <citation type="submission" date="2020-08" db="EMBL/GenBank/DDBJ databases">
        <title>Multicomponent nature underlies the extraordinary mechanical properties of spider dragline silk.</title>
        <authorList>
            <person name="Kono N."/>
            <person name="Nakamura H."/>
            <person name="Mori M."/>
            <person name="Yoshida Y."/>
            <person name="Ohtoshi R."/>
            <person name="Malay A.D."/>
            <person name="Moran D.A.P."/>
            <person name="Tomita M."/>
            <person name="Numata K."/>
            <person name="Arakawa K."/>
        </authorList>
    </citation>
    <scope>NUCLEOTIDE SEQUENCE</scope>
</reference>
<name>A0A8X6YHN8_9ARAC</name>
<gene>
    <name evidence="1" type="ORF">TNIN_196151</name>
</gene>
<organism evidence="1 2">
    <name type="scientific">Trichonephila inaurata madagascariensis</name>
    <dbReference type="NCBI Taxonomy" id="2747483"/>
    <lineage>
        <taxon>Eukaryota</taxon>
        <taxon>Metazoa</taxon>
        <taxon>Ecdysozoa</taxon>
        <taxon>Arthropoda</taxon>
        <taxon>Chelicerata</taxon>
        <taxon>Arachnida</taxon>
        <taxon>Araneae</taxon>
        <taxon>Araneomorphae</taxon>
        <taxon>Entelegynae</taxon>
        <taxon>Araneoidea</taxon>
        <taxon>Nephilidae</taxon>
        <taxon>Trichonephila</taxon>
        <taxon>Trichonephila inaurata</taxon>
    </lineage>
</organism>
<protein>
    <submittedName>
        <fullName evidence="1">Uncharacterized protein</fullName>
    </submittedName>
</protein>
<dbReference type="Proteomes" id="UP000886998">
    <property type="component" value="Unassembled WGS sequence"/>
</dbReference>
<keyword evidence="2" id="KW-1185">Reference proteome</keyword>
<sequence length="107" mass="12182">MGRSKKVFKKRKECCRSKMKAQNVPAITSDSTENVIQSVSKRKLISSKSLYENMERSNEKHVLLELNLLNNALLNFAICKNGGTSISLEDSKRVGIVYYMELCYNIC</sequence>